<sequence>MRYGLYPVMYELHEVEKFGSGLGQGLVPRLEAFEARQMEAMKHLEARQLEPRLPLPGPQELEAIKRVAQLLATIGEQVIPAIIGDNPAHRPTTAPASPHVVTDVPSDPVQFN</sequence>
<evidence type="ECO:0000256" key="1">
    <source>
        <dbReference type="SAM" id="MobiDB-lite"/>
    </source>
</evidence>
<gene>
    <name evidence="2" type="ORF">PMACD_LOCUS3214</name>
</gene>
<comment type="caution">
    <text evidence="2">The sequence shown here is derived from an EMBL/GenBank/DDBJ whole genome shotgun (WGS) entry which is preliminary data.</text>
</comment>
<organism evidence="2 3">
    <name type="scientific">Pieris macdunnoughi</name>
    <dbReference type="NCBI Taxonomy" id="345717"/>
    <lineage>
        <taxon>Eukaryota</taxon>
        <taxon>Metazoa</taxon>
        <taxon>Ecdysozoa</taxon>
        <taxon>Arthropoda</taxon>
        <taxon>Hexapoda</taxon>
        <taxon>Insecta</taxon>
        <taxon>Pterygota</taxon>
        <taxon>Neoptera</taxon>
        <taxon>Endopterygota</taxon>
        <taxon>Lepidoptera</taxon>
        <taxon>Glossata</taxon>
        <taxon>Ditrysia</taxon>
        <taxon>Papilionoidea</taxon>
        <taxon>Pieridae</taxon>
        <taxon>Pierinae</taxon>
        <taxon>Pieris</taxon>
    </lineage>
</organism>
<dbReference type="AlphaFoldDB" id="A0A821P2K4"/>
<evidence type="ECO:0000313" key="2">
    <source>
        <dbReference type="EMBL" id="CAF4796961.1"/>
    </source>
</evidence>
<protein>
    <submittedName>
        <fullName evidence="2">Uncharacterized protein</fullName>
    </submittedName>
</protein>
<proteinExistence type="predicted"/>
<reference evidence="2" key="1">
    <citation type="submission" date="2021-02" db="EMBL/GenBank/DDBJ databases">
        <authorList>
            <person name="Steward A R."/>
        </authorList>
    </citation>
    <scope>NUCLEOTIDE SEQUENCE</scope>
</reference>
<feature type="region of interest" description="Disordered" evidence="1">
    <location>
        <begin position="85"/>
        <end position="112"/>
    </location>
</feature>
<dbReference type="EMBL" id="CAJOBZ010000005">
    <property type="protein sequence ID" value="CAF4796961.1"/>
    <property type="molecule type" value="Genomic_DNA"/>
</dbReference>
<accession>A0A821P2K4</accession>
<evidence type="ECO:0000313" key="3">
    <source>
        <dbReference type="Proteomes" id="UP000663880"/>
    </source>
</evidence>
<dbReference type="Proteomes" id="UP000663880">
    <property type="component" value="Unassembled WGS sequence"/>
</dbReference>
<dbReference type="OrthoDB" id="7960203at2759"/>
<keyword evidence="3" id="KW-1185">Reference proteome</keyword>
<name>A0A821P2K4_9NEOP</name>